<dbReference type="InterPro" id="IPR023430">
    <property type="entry name" value="Pept_HybD-like_dom_sf"/>
</dbReference>
<organism evidence="5 6">
    <name type="scientific">Pusillibacter faecalis</name>
    <dbReference type="NCBI Taxonomy" id="2714358"/>
    <lineage>
        <taxon>Bacteria</taxon>
        <taxon>Bacillati</taxon>
        <taxon>Bacillota</taxon>
        <taxon>Clostridia</taxon>
        <taxon>Eubacteriales</taxon>
        <taxon>Oscillospiraceae</taxon>
        <taxon>Pusillibacter</taxon>
    </lineage>
</organism>
<reference evidence="5" key="1">
    <citation type="submission" date="2020-09" db="EMBL/GenBank/DDBJ databases">
        <title>New species isolated from human feces.</title>
        <authorList>
            <person name="Kitahara M."/>
            <person name="Shigeno Y."/>
            <person name="Shime M."/>
            <person name="Matsumoto Y."/>
            <person name="Nakamura S."/>
            <person name="Motooka D."/>
            <person name="Fukuoka S."/>
            <person name="Nishikawa H."/>
            <person name="Benno Y."/>
        </authorList>
    </citation>
    <scope>NUCLEOTIDE SEQUENCE</scope>
    <source>
        <strain evidence="5">MM59</strain>
    </source>
</reference>
<dbReference type="SUPFAM" id="SSF53163">
    <property type="entry name" value="HybD-like"/>
    <property type="match status" value="1"/>
</dbReference>
<sequence length="298" mass="31931">MFIKRTDLALEARELWQESAERTSRLSGVKATKTKLEGYPLTRVDILNEKGEAALGKPQGSYLTIDLTTFWQRKADFFERAVRAVGSQLKALLPAQGPALVVGLGNPAMTPDAVGPLAADSVLITRHLISAMPKHFSGFRPVAVFRSGVLGTTGVESAEAVRGLVAEVQPALVIAVDALASRRCERVCTTVQLSDTGIVPGSGVGNHRSALNQETLGVPVYAVGIPTVVDAATLAADLLEESGLTEVNPERLRQGQQTLMVTPRDIDQQVRDLSKVVGYGINWALQDLEIEEINALLS</sequence>
<evidence type="ECO:0000313" key="5">
    <source>
        <dbReference type="EMBL" id="BCK84095.1"/>
    </source>
</evidence>
<dbReference type="NCBIfam" id="TIGR01441">
    <property type="entry name" value="GPR"/>
    <property type="match status" value="1"/>
</dbReference>
<keyword evidence="6" id="KW-1185">Reference proteome</keyword>
<dbReference type="GO" id="GO:0006508">
    <property type="term" value="P:proteolysis"/>
    <property type="evidence" value="ECO:0007669"/>
    <property type="project" value="UniProtKB-UniRule"/>
</dbReference>
<keyword evidence="1 4" id="KW-0645">Protease</keyword>
<keyword evidence="3 4" id="KW-0865">Zymogen</keyword>
<dbReference type="Pfam" id="PF03418">
    <property type="entry name" value="Peptidase_A25"/>
    <property type="match status" value="1"/>
</dbReference>
<dbReference type="KEGG" id="pfaa:MM59RIKEN_14140"/>
<comment type="subunit">
    <text evidence="4">Homotetramer.</text>
</comment>
<comment type="PTM">
    <text evidence="4">Autoproteolytically processed. The inactive tetrameric zymogen termed p46 autoprocesses to a smaller form termed p41, which is active only during spore germination.</text>
</comment>
<comment type="similarity">
    <text evidence="4">Belongs to the peptidase A25 family.</text>
</comment>
<evidence type="ECO:0000256" key="1">
    <source>
        <dbReference type="ARBA" id="ARBA00022670"/>
    </source>
</evidence>
<keyword evidence="2 4" id="KW-0378">Hydrolase</keyword>
<comment type="catalytic activity">
    <reaction evidence="4">
        <text>Endopeptidase action with P4 Glu or Asp, P1 preferably Glu &gt; Asp, P1' hydrophobic and P2' Ala.</text>
        <dbReference type="EC" id="3.4.24.78"/>
    </reaction>
</comment>
<evidence type="ECO:0000313" key="6">
    <source>
        <dbReference type="Proteomes" id="UP000679848"/>
    </source>
</evidence>
<evidence type="ECO:0000256" key="4">
    <source>
        <dbReference type="HAMAP-Rule" id="MF_00626"/>
    </source>
</evidence>
<dbReference type="Proteomes" id="UP000679848">
    <property type="component" value="Chromosome"/>
</dbReference>
<dbReference type="RefSeq" id="WP_187029986.1">
    <property type="nucleotide sequence ID" value="NZ_AP023420.1"/>
</dbReference>
<comment type="function">
    <text evidence="4">Initiates the rapid degradation of small, acid-soluble proteins during spore germination.</text>
</comment>
<evidence type="ECO:0000256" key="3">
    <source>
        <dbReference type="ARBA" id="ARBA00023145"/>
    </source>
</evidence>
<feature type="chain" id="PRO_5033177587" description="Germination protease" evidence="4">
    <location>
        <begin position="8"/>
        <end position="298"/>
    </location>
</feature>
<proteinExistence type="inferred from homology"/>
<feature type="propeptide" id="PRO_5033177586" evidence="4">
    <location>
        <begin position="1"/>
        <end position="7"/>
    </location>
</feature>
<dbReference type="HAMAP" id="MF_00626">
    <property type="entry name" value="Germination_prot"/>
    <property type="match status" value="1"/>
</dbReference>
<dbReference type="EMBL" id="AP023420">
    <property type="protein sequence ID" value="BCK84095.1"/>
    <property type="molecule type" value="Genomic_DNA"/>
</dbReference>
<dbReference type="InterPro" id="IPR005080">
    <property type="entry name" value="Peptidase_A25"/>
</dbReference>
<dbReference type="EC" id="3.4.24.78" evidence="4"/>
<accession>A0A810QC02</accession>
<protein>
    <recommendedName>
        <fullName evidence="4">Germination protease</fullName>
        <ecNumber evidence="4">3.4.24.78</ecNumber>
    </recommendedName>
    <alternativeName>
        <fullName evidence="4">GPR endopeptidase</fullName>
    </alternativeName>
    <alternativeName>
        <fullName evidence="4">Germination proteinase</fullName>
    </alternativeName>
    <alternativeName>
        <fullName evidence="4">Spore protease</fullName>
    </alternativeName>
</protein>
<gene>
    <name evidence="4 5" type="primary">gpr</name>
    <name evidence="5" type="ORF">MM59RIKEN_14140</name>
</gene>
<dbReference type="AlphaFoldDB" id="A0A810QC02"/>
<dbReference type="GO" id="GO:0004222">
    <property type="term" value="F:metalloendopeptidase activity"/>
    <property type="evidence" value="ECO:0007669"/>
    <property type="project" value="UniProtKB-UniRule"/>
</dbReference>
<name>A0A810QC02_9FIRM</name>
<evidence type="ECO:0000256" key="2">
    <source>
        <dbReference type="ARBA" id="ARBA00022801"/>
    </source>
</evidence>
<dbReference type="PIRSF" id="PIRSF019549">
    <property type="entry name" value="Peptidase_A25"/>
    <property type="match status" value="1"/>
</dbReference>
<dbReference type="Gene3D" id="3.40.50.1450">
    <property type="entry name" value="HybD-like"/>
    <property type="match status" value="1"/>
</dbReference>
<dbReference type="GO" id="GO:0009847">
    <property type="term" value="P:spore germination"/>
    <property type="evidence" value="ECO:0007669"/>
    <property type="project" value="UniProtKB-UniRule"/>
</dbReference>